<dbReference type="InterPro" id="IPR008266">
    <property type="entry name" value="Tyr_kinase_AS"/>
</dbReference>
<evidence type="ECO:0000256" key="5">
    <source>
        <dbReference type="PROSITE-ProRule" id="PRU10141"/>
    </source>
</evidence>
<organism evidence="7 8">
    <name type="scientific">Alteraurantiacibacter aquimixticola</name>
    <dbReference type="NCBI Taxonomy" id="2489173"/>
    <lineage>
        <taxon>Bacteria</taxon>
        <taxon>Pseudomonadati</taxon>
        <taxon>Pseudomonadota</taxon>
        <taxon>Alphaproteobacteria</taxon>
        <taxon>Sphingomonadales</taxon>
        <taxon>Erythrobacteraceae</taxon>
        <taxon>Alteraurantiacibacter</taxon>
    </lineage>
</organism>
<reference evidence="7 8" key="1">
    <citation type="submission" date="2019-04" db="EMBL/GenBank/DDBJ databases">
        <title>Altererythrobacter aquimixticola sp. nov., isolated from sediment of junction between the ocean and a freshwater spring.</title>
        <authorList>
            <person name="Yoon J.-H."/>
        </authorList>
    </citation>
    <scope>NUCLEOTIDE SEQUENCE [LARGE SCALE GENOMIC DNA]</scope>
    <source>
        <strain evidence="7 8">SSKS-13</strain>
    </source>
</reference>
<dbReference type="PANTHER" id="PTHR43289:SF6">
    <property type="entry name" value="SERINE_THREONINE-PROTEIN KINASE NEKL-3"/>
    <property type="match status" value="1"/>
</dbReference>
<gene>
    <name evidence="7" type="ORF">E5222_10570</name>
</gene>
<keyword evidence="3" id="KW-0418">Kinase</keyword>
<evidence type="ECO:0000256" key="3">
    <source>
        <dbReference type="ARBA" id="ARBA00022777"/>
    </source>
</evidence>
<evidence type="ECO:0000313" key="8">
    <source>
        <dbReference type="Proteomes" id="UP000309389"/>
    </source>
</evidence>
<comment type="caution">
    <text evidence="7">The sequence shown here is derived from an EMBL/GenBank/DDBJ whole genome shotgun (WGS) entry which is preliminary data.</text>
</comment>
<evidence type="ECO:0000313" key="7">
    <source>
        <dbReference type="EMBL" id="TIX50685.1"/>
    </source>
</evidence>
<keyword evidence="2 5" id="KW-0547">Nucleotide-binding</keyword>
<evidence type="ECO:0000256" key="1">
    <source>
        <dbReference type="ARBA" id="ARBA00022679"/>
    </source>
</evidence>
<proteinExistence type="predicted"/>
<keyword evidence="8" id="KW-1185">Reference proteome</keyword>
<dbReference type="InterPro" id="IPR017441">
    <property type="entry name" value="Protein_kinase_ATP_BS"/>
</dbReference>
<dbReference type="Proteomes" id="UP000309389">
    <property type="component" value="Unassembled WGS sequence"/>
</dbReference>
<keyword evidence="1" id="KW-0808">Transferase</keyword>
<dbReference type="PANTHER" id="PTHR43289">
    <property type="entry name" value="MITOGEN-ACTIVATED PROTEIN KINASE KINASE KINASE 20-RELATED"/>
    <property type="match status" value="1"/>
</dbReference>
<dbReference type="SUPFAM" id="SSF56112">
    <property type="entry name" value="Protein kinase-like (PK-like)"/>
    <property type="match status" value="1"/>
</dbReference>
<keyword evidence="4 5" id="KW-0067">ATP-binding</keyword>
<dbReference type="Pfam" id="PF00069">
    <property type="entry name" value="Pkinase"/>
    <property type="match status" value="1"/>
</dbReference>
<feature type="domain" description="Protein kinase" evidence="6">
    <location>
        <begin position="17"/>
        <end position="280"/>
    </location>
</feature>
<dbReference type="InterPro" id="IPR011009">
    <property type="entry name" value="Kinase-like_dom_sf"/>
</dbReference>
<protein>
    <recommendedName>
        <fullName evidence="6">Protein kinase domain-containing protein</fullName>
    </recommendedName>
</protein>
<name>A0A4T3F301_9SPHN</name>
<dbReference type="RefSeq" id="WP_136693705.1">
    <property type="nucleotide sequence ID" value="NZ_SSHH01000002.1"/>
</dbReference>
<evidence type="ECO:0000256" key="4">
    <source>
        <dbReference type="ARBA" id="ARBA00022840"/>
    </source>
</evidence>
<feature type="binding site" evidence="5">
    <location>
        <position position="44"/>
    </location>
    <ligand>
        <name>ATP</name>
        <dbReference type="ChEBI" id="CHEBI:30616"/>
    </ligand>
</feature>
<dbReference type="GO" id="GO:0005524">
    <property type="term" value="F:ATP binding"/>
    <property type="evidence" value="ECO:0007669"/>
    <property type="project" value="UniProtKB-UniRule"/>
</dbReference>
<evidence type="ECO:0000259" key="6">
    <source>
        <dbReference type="PROSITE" id="PS50011"/>
    </source>
</evidence>
<dbReference type="PROSITE" id="PS00109">
    <property type="entry name" value="PROTEIN_KINASE_TYR"/>
    <property type="match status" value="1"/>
</dbReference>
<dbReference type="InterPro" id="IPR000719">
    <property type="entry name" value="Prot_kinase_dom"/>
</dbReference>
<dbReference type="AlphaFoldDB" id="A0A4T3F301"/>
<accession>A0A4T3F301</accession>
<dbReference type="GO" id="GO:0004674">
    <property type="term" value="F:protein serine/threonine kinase activity"/>
    <property type="evidence" value="ECO:0007669"/>
    <property type="project" value="TreeGrafter"/>
</dbReference>
<dbReference type="PROSITE" id="PS50011">
    <property type="entry name" value="PROTEIN_KINASE_DOM"/>
    <property type="match status" value="1"/>
</dbReference>
<dbReference type="OrthoDB" id="9801841at2"/>
<dbReference type="Gene3D" id="1.10.510.10">
    <property type="entry name" value="Transferase(Phosphotransferase) domain 1"/>
    <property type="match status" value="1"/>
</dbReference>
<dbReference type="EMBL" id="SSHH01000002">
    <property type="protein sequence ID" value="TIX50685.1"/>
    <property type="molecule type" value="Genomic_DNA"/>
</dbReference>
<evidence type="ECO:0000256" key="2">
    <source>
        <dbReference type="ARBA" id="ARBA00022741"/>
    </source>
</evidence>
<dbReference type="PROSITE" id="PS00107">
    <property type="entry name" value="PROTEIN_KINASE_ATP"/>
    <property type="match status" value="1"/>
</dbReference>
<sequence>MNIPAPPPDARPDVPGYRIERQLGSGANAAVFLALDRQQQVAVKIVRPRIADKHLHDRLRDEVAVLRRLQHPAIIRLVDSVELADGQPAAILEYVGETDLRSWLKRERPGLKRRLRLFAQIADALSHAHARGVQHGDLAASNILVDGDDRVTVIDFSLSRALRPGHDIPRADIFALGGMLDLLEQDAGKPELRAIIERARSGGEGLEFTRIEALAQEVLRFRKGKPVDSYSTRFFYRLRKHLWRLKWWLLGLAALVFASEGLALLEALSPAPETPVSARR</sequence>